<keyword evidence="2 4" id="KW-0238">DNA-binding</keyword>
<dbReference type="GO" id="GO:0003677">
    <property type="term" value="F:DNA binding"/>
    <property type="evidence" value="ECO:0007669"/>
    <property type="project" value="UniProtKB-UniRule"/>
</dbReference>
<dbReference type="InterPro" id="IPR009057">
    <property type="entry name" value="Homeodomain-like_sf"/>
</dbReference>
<dbReference type="EMBL" id="JAGQHS010000026">
    <property type="protein sequence ID" value="MCA9755556.1"/>
    <property type="molecule type" value="Genomic_DNA"/>
</dbReference>
<keyword evidence="3" id="KW-0804">Transcription</keyword>
<gene>
    <name evidence="6" type="ORF">KDA27_07125</name>
</gene>
<reference evidence="6" key="2">
    <citation type="journal article" date="2021" name="Microbiome">
        <title>Successional dynamics and alternative stable states in a saline activated sludge microbial community over 9 years.</title>
        <authorList>
            <person name="Wang Y."/>
            <person name="Ye J."/>
            <person name="Ju F."/>
            <person name="Liu L."/>
            <person name="Boyd J.A."/>
            <person name="Deng Y."/>
            <person name="Parks D.H."/>
            <person name="Jiang X."/>
            <person name="Yin X."/>
            <person name="Woodcroft B.J."/>
            <person name="Tyson G.W."/>
            <person name="Hugenholtz P."/>
            <person name="Polz M.F."/>
            <person name="Zhang T."/>
        </authorList>
    </citation>
    <scope>NUCLEOTIDE SEQUENCE</scope>
    <source>
        <strain evidence="6">HKST-UBA02</strain>
    </source>
</reference>
<dbReference type="SUPFAM" id="SSF46689">
    <property type="entry name" value="Homeodomain-like"/>
    <property type="match status" value="1"/>
</dbReference>
<dbReference type="Gene3D" id="1.10.357.10">
    <property type="entry name" value="Tetracycline Repressor, domain 2"/>
    <property type="match status" value="1"/>
</dbReference>
<dbReference type="InterPro" id="IPR036271">
    <property type="entry name" value="Tet_transcr_reg_TetR-rel_C_sf"/>
</dbReference>
<dbReference type="SUPFAM" id="SSF48498">
    <property type="entry name" value="Tetracyclin repressor-like, C-terminal domain"/>
    <property type="match status" value="1"/>
</dbReference>
<dbReference type="Pfam" id="PF00440">
    <property type="entry name" value="TetR_N"/>
    <property type="match status" value="1"/>
</dbReference>
<dbReference type="PANTHER" id="PTHR47506:SF3">
    <property type="entry name" value="HTH-TYPE TRANSCRIPTIONAL REGULATOR LMRA"/>
    <property type="match status" value="1"/>
</dbReference>
<evidence type="ECO:0000256" key="1">
    <source>
        <dbReference type="ARBA" id="ARBA00023015"/>
    </source>
</evidence>
<dbReference type="InterPro" id="IPR001647">
    <property type="entry name" value="HTH_TetR"/>
</dbReference>
<evidence type="ECO:0000256" key="4">
    <source>
        <dbReference type="PROSITE-ProRule" id="PRU00335"/>
    </source>
</evidence>
<accession>A0A956SCP0</accession>
<dbReference type="Pfam" id="PF16925">
    <property type="entry name" value="TetR_C_13"/>
    <property type="match status" value="1"/>
</dbReference>
<feature type="domain" description="HTH tetR-type" evidence="5">
    <location>
        <begin position="9"/>
        <end position="69"/>
    </location>
</feature>
<evidence type="ECO:0000259" key="5">
    <source>
        <dbReference type="PROSITE" id="PS50977"/>
    </source>
</evidence>
<sequence length="210" mass="23434">MTDTSSEPHPSRTKILDASLQVIRARGYSATRIEDVCAEAGLTKGSFFHHFRGKEDLAVAAADHFGAMAERIFSAAPYRQLPDPVDRLLGYVEFRQSILDRPVPEFTCLLGTMVQEAYDTHPAIREACDRNISAHAQELQRDIVEAREVHASEADWTPESLALYTQAVIQGAFVLAKAKGSHHVAVQMLDHLQRYLRLLFGRSDPRPTPP</sequence>
<comment type="caution">
    <text evidence="6">The sequence shown here is derived from an EMBL/GenBank/DDBJ whole genome shotgun (WGS) entry which is preliminary data.</text>
</comment>
<dbReference type="PANTHER" id="PTHR47506">
    <property type="entry name" value="TRANSCRIPTIONAL REGULATORY PROTEIN"/>
    <property type="match status" value="1"/>
</dbReference>
<dbReference type="AlphaFoldDB" id="A0A956SCP0"/>
<evidence type="ECO:0000256" key="2">
    <source>
        <dbReference type="ARBA" id="ARBA00023125"/>
    </source>
</evidence>
<dbReference type="InterPro" id="IPR011075">
    <property type="entry name" value="TetR_C"/>
</dbReference>
<protein>
    <submittedName>
        <fullName evidence="6">TetR/AcrR family transcriptional regulator</fullName>
    </submittedName>
</protein>
<proteinExistence type="predicted"/>
<dbReference type="PRINTS" id="PR00455">
    <property type="entry name" value="HTHTETR"/>
</dbReference>
<organism evidence="6 7">
    <name type="scientific">Eiseniibacteriota bacterium</name>
    <dbReference type="NCBI Taxonomy" id="2212470"/>
    <lineage>
        <taxon>Bacteria</taxon>
        <taxon>Candidatus Eiseniibacteriota</taxon>
    </lineage>
</organism>
<reference evidence="6" key="1">
    <citation type="submission" date="2020-04" db="EMBL/GenBank/DDBJ databases">
        <authorList>
            <person name="Zhang T."/>
        </authorList>
    </citation>
    <scope>NUCLEOTIDE SEQUENCE</scope>
    <source>
        <strain evidence="6">HKST-UBA02</strain>
    </source>
</reference>
<feature type="DNA-binding region" description="H-T-H motif" evidence="4">
    <location>
        <begin position="32"/>
        <end position="51"/>
    </location>
</feature>
<evidence type="ECO:0000313" key="7">
    <source>
        <dbReference type="Proteomes" id="UP000739538"/>
    </source>
</evidence>
<keyword evidence="1" id="KW-0805">Transcription regulation</keyword>
<evidence type="ECO:0000313" key="6">
    <source>
        <dbReference type="EMBL" id="MCA9755556.1"/>
    </source>
</evidence>
<evidence type="ECO:0000256" key="3">
    <source>
        <dbReference type="ARBA" id="ARBA00023163"/>
    </source>
</evidence>
<dbReference type="PROSITE" id="PS50977">
    <property type="entry name" value="HTH_TETR_2"/>
    <property type="match status" value="1"/>
</dbReference>
<dbReference type="Proteomes" id="UP000739538">
    <property type="component" value="Unassembled WGS sequence"/>
</dbReference>
<name>A0A956SCP0_UNCEI</name>